<protein>
    <submittedName>
        <fullName evidence="3">Basic proline-rich protein-like</fullName>
    </submittedName>
</protein>
<evidence type="ECO:0000256" key="1">
    <source>
        <dbReference type="SAM" id="MobiDB-lite"/>
    </source>
</evidence>
<gene>
    <name evidence="3" type="primary">LOC139079049</name>
</gene>
<dbReference type="GeneID" id="139079049"/>
<feature type="compositionally biased region" description="Low complexity" evidence="1">
    <location>
        <begin position="358"/>
        <end position="372"/>
    </location>
</feature>
<feature type="compositionally biased region" description="Pro residues" evidence="1">
    <location>
        <begin position="326"/>
        <end position="338"/>
    </location>
</feature>
<feature type="compositionally biased region" description="Pro residues" evidence="1">
    <location>
        <begin position="127"/>
        <end position="145"/>
    </location>
</feature>
<keyword evidence="2" id="KW-1185">Reference proteome</keyword>
<feature type="compositionally biased region" description="Basic and acidic residues" evidence="1">
    <location>
        <begin position="612"/>
        <end position="625"/>
    </location>
</feature>
<feature type="compositionally biased region" description="Pro residues" evidence="1">
    <location>
        <begin position="643"/>
        <end position="653"/>
    </location>
</feature>
<evidence type="ECO:0000313" key="2">
    <source>
        <dbReference type="Proteomes" id="UP001652662"/>
    </source>
</evidence>
<feature type="region of interest" description="Disordered" evidence="1">
    <location>
        <begin position="1"/>
        <end position="725"/>
    </location>
</feature>
<feature type="compositionally biased region" description="Low complexity" evidence="1">
    <location>
        <begin position="162"/>
        <end position="186"/>
    </location>
</feature>
<organism evidence="2 3">
    <name type="scientific">Equus przewalskii</name>
    <name type="common">Przewalski's horse</name>
    <name type="synonym">Equus caballus przewalskii</name>
    <dbReference type="NCBI Taxonomy" id="9798"/>
    <lineage>
        <taxon>Eukaryota</taxon>
        <taxon>Metazoa</taxon>
        <taxon>Chordata</taxon>
        <taxon>Craniata</taxon>
        <taxon>Vertebrata</taxon>
        <taxon>Euteleostomi</taxon>
        <taxon>Mammalia</taxon>
        <taxon>Eutheria</taxon>
        <taxon>Laurasiatheria</taxon>
        <taxon>Perissodactyla</taxon>
        <taxon>Equidae</taxon>
        <taxon>Equus</taxon>
    </lineage>
</organism>
<dbReference type="PRINTS" id="PR01217">
    <property type="entry name" value="PRICHEXTENSN"/>
</dbReference>
<proteinExistence type="predicted"/>
<feature type="compositionally biased region" description="Pro residues" evidence="1">
    <location>
        <begin position="95"/>
        <end position="107"/>
    </location>
</feature>
<feature type="compositionally biased region" description="Low complexity" evidence="1">
    <location>
        <begin position="111"/>
        <end position="126"/>
    </location>
</feature>
<feature type="compositionally biased region" description="Low complexity" evidence="1">
    <location>
        <begin position="575"/>
        <end position="588"/>
    </location>
</feature>
<reference evidence="3" key="1">
    <citation type="submission" date="2025-08" db="UniProtKB">
        <authorList>
            <consortium name="RefSeq"/>
        </authorList>
    </citation>
    <scope>IDENTIFICATION</scope>
    <source>
        <tissue evidence="3">Blood</tissue>
    </source>
</reference>
<feature type="compositionally biased region" description="Pro residues" evidence="1">
    <location>
        <begin position="73"/>
        <end position="87"/>
    </location>
</feature>
<evidence type="ECO:0000313" key="3">
    <source>
        <dbReference type="RefSeq" id="XP_070447926.1"/>
    </source>
</evidence>
<feature type="compositionally biased region" description="Low complexity" evidence="1">
    <location>
        <begin position="553"/>
        <end position="563"/>
    </location>
</feature>
<sequence>MVGGCGSDAPRLLGEAAKQPDTFQETGGKHFLGLNPRLHSLHQEERNAGGQRVGAPQPIPEPPLREPGGLPSPSAPPTPLLPTPPPILQALLPTAPGPQPVPEPPPLTCVSGPARPAAALSLRPGRLPSPGPAGPGPPAARPAGPPLIVASPGAGPATSGCALLSSSPPHAASPPTRRNTTPQQLAPGPPPATPPNSLQRSASPLHFQPGTALPAGAGDRDARPARPRAPRPEQSSPSRGGPGTGERHLPAQASRTSENAEAPPTAPPRSPSPWTAAPKAFQHSPSKGAAGGRDGEFCGSIAAEGRGRSPGGGSPARRTETRRPAPTLPQPPPPPASTPGPRRQANRSPGPGTEAHCSLPRLLPRSPSAPRGGPSGRGPRGERRGAGRRPRPPRAEAGREWVAGRRGGAGGSAAARRVLLLGRRRLQPSSLRQAAPGVRSTFSRSVPHAAPPRGSGPGARTPPGRALPSQKQQFGDQRGRGGGARARQRCADLGVPSERPALGARGARGARAGGAGGRAGARPAPCVRRSPSARRAPTCGPSSHCWAPGRGGAAAAAPQQPGGEDSGSGSGAVQGRGAPRTAAAGTGPPTIPRNAPVSDRLRSGTSACGGRAPERRGGEGSERGHLRARAVRLAVAVAQQPPEHWPAPAPPAGRPQGCPGGGGGGEGRARTAAERALEAACGGWRPSPPAPSARRPPHPTVPGLRIQTPPPTAPTFNPSFQPPPP</sequence>
<feature type="compositionally biased region" description="Basic and acidic residues" evidence="1">
    <location>
        <begin position="393"/>
        <end position="403"/>
    </location>
</feature>
<feature type="compositionally biased region" description="Gly residues" evidence="1">
    <location>
        <begin position="564"/>
        <end position="574"/>
    </location>
</feature>
<feature type="compositionally biased region" description="Low complexity" evidence="1">
    <location>
        <begin position="631"/>
        <end position="642"/>
    </location>
</feature>
<dbReference type="Proteomes" id="UP001652662">
    <property type="component" value="Chromosome 24"/>
</dbReference>
<accession>A0ABM4M5F2</accession>
<feature type="compositionally biased region" description="Low complexity" evidence="1">
    <location>
        <begin position="412"/>
        <end position="421"/>
    </location>
</feature>
<feature type="compositionally biased region" description="Low complexity" evidence="1">
    <location>
        <begin position="499"/>
        <end position="510"/>
    </location>
</feature>
<feature type="compositionally biased region" description="Basic and acidic residues" evidence="1">
    <location>
        <begin position="667"/>
        <end position="677"/>
    </location>
</feature>
<name>A0ABM4M5F2_EQUPR</name>
<dbReference type="RefSeq" id="XP_070447926.1">
    <property type="nucleotide sequence ID" value="XM_070591825.1"/>
</dbReference>